<evidence type="ECO:0000313" key="2">
    <source>
        <dbReference type="EMBL" id="SFU98082.1"/>
    </source>
</evidence>
<feature type="compositionally biased region" description="Basic and acidic residues" evidence="1">
    <location>
        <begin position="12"/>
        <end position="21"/>
    </location>
</feature>
<organism evidence="2 3">
    <name type="scientific">Paenacidovorax caeni</name>
    <dbReference type="NCBI Taxonomy" id="343013"/>
    <lineage>
        <taxon>Bacteria</taxon>
        <taxon>Pseudomonadati</taxon>
        <taxon>Pseudomonadota</taxon>
        <taxon>Betaproteobacteria</taxon>
        <taxon>Burkholderiales</taxon>
        <taxon>Comamonadaceae</taxon>
        <taxon>Paenacidovorax</taxon>
    </lineage>
</organism>
<dbReference type="EMBL" id="FPBX01000056">
    <property type="protein sequence ID" value="SFU98082.1"/>
    <property type="molecule type" value="Genomic_DNA"/>
</dbReference>
<protein>
    <submittedName>
        <fullName evidence="2">Uncharacterized protein</fullName>
    </submittedName>
</protein>
<proteinExistence type="predicted"/>
<feature type="region of interest" description="Disordered" evidence="1">
    <location>
        <begin position="1"/>
        <end position="23"/>
    </location>
</feature>
<evidence type="ECO:0000256" key="1">
    <source>
        <dbReference type="SAM" id="MobiDB-lite"/>
    </source>
</evidence>
<sequence>MKTTTFTWGWESHPRQTDPKQTRQHMARLMRSWRRAKSNLGRPINKVTLLERTSTCRVYQVINTPSGEKATFSIRTMQACTQSSANMPK</sequence>
<dbReference type="AlphaFoldDB" id="A0A1I7KKV6"/>
<gene>
    <name evidence="2" type="ORF">SAMN04489707_105612</name>
</gene>
<evidence type="ECO:0000313" key="3">
    <source>
        <dbReference type="Proteomes" id="UP000183656"/>
    </source>
</evidence>
<accession>A0A1I7KKV6</accession>
<dbReference type="STRING" id="343013.SAMN04489707_105612"/>
<name>A0A1I7KKV6_9BURK</name>
<reference evidence="2 3" key="1">
    <citation type="submission" date="2016-10" db="EMBL/GenBank/DDBJ databases">
        <authorList>
            <person name="de Groot N.N."/>
        </authorList>
    </citation>
    <scope>NUCLEOTIDE SEQUENCE [LARGE SCALE GENOMIC DNA]</scope>
    <source>
        <strain evidence="2 3">R-24608</strain>
    </source>
</reference>
<keyword evidence="3" id="KW-1185">Reference proteome</keyword>
<dbReference type="Proteomes" id="UP000183656">
    <property type="component" value="Unassembled WGS sequence"/>
</dbReference>